<dbReference type="PANTHER" id="PTHR47019:SF1">
    <property type="entry name" value="LIPID II FLIPPASE MURJ"/>
    <property type="match status" value="1"/>
</dbReference>
<dbReference type="GO" id="GO:0008360">
    <property type="term" value="P:regulation of cell shape"/>
    <property type="evidence" value="ECO:0007669"/>
    <property type="project" value="UniProtKB-UniRule"/>
</dbReference>
<comment type="pathway">
    <text evidence="8">Cell wall biogenesis; peptidoglycan biosynthesis.</text>
</comment>
<keyword evidence="6 8" id="KW-1133">Transmembrane helix</keyword>
<evidence type="ECO:0000256" key="1">
    <source>
        <dbReference type="ARBA" id="ARBA00004651"/>
    </source>
</evidence>
<dbReference type="AlphaFoldDB" id="A0A2H0NBR3"/>
<dbReference type="EMBL" id="PCWQ01000014">
    <property type="protein sequence ID" value="PIR06332.1"/>
    <property type="molecule type" value="Genomic_DNA"/>
</dbReference>
<keyword evidence="3 8" id="KW-0812">Transmembrane</keyword>
<dbReference type="HAMAP" id="MF_02078">
    <property type="entry name" value="MurJ_MviN"/>
    <property type="match status" value="1"/>
</dbReference>
<dbReference type="PRINTS" id="PR01806">
    <property type="entry name" value="VIRFACTRMVIN"/>
</dbReference>
<evidence type="ECO:0000313" key="10">
    <source>
        <dbReference type="EMBL" id="PIR06332.1"/>
    </source>
</evidence>
<proteinExistence type="inferred from homology"/>
<dbReference type="GO" id="GO:0009252">
    <property type="term" value="P:peptidoglycan biosynthetic process"/>
    <property type="evidence" value="ECO:0007669"/>
    <property type="project" value="UniProtKB-UniRule"/>
</dbReference>
<dbReference type="PIRSF" id="PIRSF002869">
    <property type="entry name" value="MviN"/>
    <property type="match status" value="1"/>
</dbReference>
<keyword evidence="4 8" id="KW-0133">Cell shape</keyword>
<dbReference type="Pfam" id="PF03023">
    <property type="entry name" value="MurJ"/>
    <property type="match status" value="1"/>
</dbReference>
<feature type="transmembrane region" description="Helical" evidence="8">
    <location>
        <begin position="411"/>
        <end position="432"/>
    </location>
</feature>
<feature type="transmembrane region" description="Helical" evidence="8">
    <location>
        <begin position="479"/>
        <end position="504"/>
    </location>
</feature>
<evidence type="ECO:0000256" key="4">
    <source>
        <dbReference type="ARBA" id="ARBA00022960"/>
    </source>
</evidence>
<dbReference type="CDD" id="cd13123">
    <property type="entry name" value="MATE_MurJ_like"/>
    <property type="match status" value="1"/>
</dbReference>
<feature type="transmembrane region" description="Helical" evidence="8">
    <location>
        <begin position="90"/>
        <end position="119"/>
    </location>
</feature>
<gene>
    <name evidence="10" type="primary">mviN</name>
    <name evidence="8" type="synonym">murJ</name>
    <name evidence="10" type="ORF">COV55_04350</name>
</gene>
<feature type="transmembrane region" description="Helical" evidence="8">
    <location>
        <begin position="192"/>
        <end position="210"/>
    </location>
</feature>
<dbReference type="GO" id="GO:0005886">
    <property type="term" value="C:plasma membrane"/>
    <property type="evidence" value="ECO:0007669"/>
    <property type="project" value="UniProtKB-SubCell"/>
</dbReference>
<feature type="transmembrane region" description="Helical" evidence="8">
    <location>
        <begin position="319"/>
        <end position="341"/>
    </location>
</feature>
<evidence type="ECO:0000256" key="8">
    <source>
        <dbReference type="HAMAP-Rule" id="MF_02078"/>
    </source>
</evidence>
<dbReference type="InterPro" id="IPR004268">
    <property type="entry name" value="MurJ"/>
</dbReference>
<keyword evidence="8 9" id="KW-0813">Transport</keyword>
<dbReference type="GO" id="GO:0015648">
    <property type="term" value="F:lipid-linked peptidoglycan transporter activity"/>
    <property type="evidence" value="ECO:0007669"/>
    <property type="project" value="UniProtKB-UniRule"/>
</dbReference>
<accession>A0A2H0NBR3</accession>
<sequence length="528" mass="59033">MWHKLWFKINNTVTGGAFLIAFFSLLSKLFGLLRERLIAHNFGASELSDIYYAAFRLPDLIFNTLVLGALTSAFIPVFQKVWLKNKKEGLLLANSVLNLFLLLIGFLVVIAVIFTPQIVPLITPGFADWQLEQTVKLTRIMLLAIIFFVGSNLIGGILNSWKRFFSFSLAASFYNIGIIIGIIFFYPKFGLIGLAWGVFLGAFLHLIVQLPEVFKCGWRYQFFLKWTSDLKKILKLMLPRTIGLAAGQINLVVITMIASTLSAGSIAVFNLANNLQSLPVSLFAVSLAVAVFPTFTQAVTEKNQELFKKNFSVSLRRILFLLIPISVLLVILRAQIVRIILGTGAFDWNNTYYTAQTLGFFALSLFAQGLIPLLARSFYAFEDTKTPMTISILSILLNIVLSWFLSHALGVMGLALAFSFSSIVNMLLLYIVLHFRIEHINDTLIFNSLIKISFNSLIAGITTYGSLHLLAPLVNMHSFLGVFIQGCGAGLIGLLTYLILSILFKLDEVQIIKKLLKKFILFFKNGQH</sequence>
<feature type="transmembrane region" description="Helical" evidence="8">
    <location>
        <begin position="241"/>
        <end position="268"/>
    </location>
</feature>
<evidence type="ECO:0000256" key="3">
    <source>
        <dbReference type="ARBA" id="ARBA00022692"/>
    </source>
</evidence>
<reference evidence="10 11" key="1">
    <citation type="submission" date="2017-09" db="EMBL/GenBank/DDBJ databases">
        <title>Depth-based differentiation of microbial function through sediment-hosted aquifers and enrichment of novel symbionts in the deep terrestrial subsurface.</title>
        <authorList>
            <person name="Probst A.J."/>
            <person name="Ladd B."/>
            <person name="Jarett J.K."/>
            <person name="Geller-Mcgrath D.E."/>
            <person name="Sieber C.M."/>
            <person name="Emerson J.B."/>
            <person name="Anantharaman K."/>
            <person name="Thomas B.C."/>
            <person name="Malmstrom R."/>
            <person name="Stieglmeier M."/>
            <person name="Klingl A."/>
            <person name="Woyke T."/>
            <person name="Ryan C.M."/>
            <person name="Banfield J.F."/>
        </authorList>
    </citation>
    <scope>NUCLEOTIDE SEQUENCE [LARGE SCALE GENOMIC DNA]</scope>
    <source>
        <strain evidence="10">CG11_big_fil_rev_8_21_14_0_20_36_20</strain>
    </source>
</reference>
<feature type="transmembrane region" description="Helical" evidence="8">
    <location>
        <begin position="12"/>
        <end position="33"/>
    </location>
</feature>
<dbReference type="GO" id="GO:0034204">
    <property type="term" value="P:lipid translocation"/>
    <property type="evidence" value="ECO:0007669"/>
    <property type="project" value="TreeGrafter"/>
</dbReference>
<feature type="transmembrane region" description="Helical" evidence="8">
    <location>
        <begin position="165"/>
        <end position="186"/>
    </location>
</feature>
<evidence type="ECO:0000256" key="2">
    <source>
        <dbReference type="ARBA" id="ARBA00022475"/>
    </source>
</evidence>
<feature type="transmembrane region" description="Helical" evidence="8">
    <location>
        <begin position="387"/>
        <end position="405"/>
    </location>
</feature>
<keyword evidence="8 9" id="KW-0961">Cell wall biogenesis/degradation</keyword>
<organism evidence="10 11">
    <name type="scientific">Candidatus Komeilibacteria bacterium CG11_big_fil_rev_8_21_14_0_20_36_20</name>
    <dbReference type="NCBI Taxonomy" id="1974477"/>
    <lineage>
        <taxon>Bacteria</taxon>
        <taxon>Candidatus Komeiliibacteriota</taxon>
    </lineage>
</organism>
<evidence type="ECO:0000256" key="6">
    <source>
        <dbReference type="ARBA" id="ARBA00022989"/>
    </source>
</evidence>
<name>A0A2H0NBR3_9BACT</name>
<feature type="transmembrane region" description="Helical" evidence="8">
    <location>
        <begin position="444"/>
        <end position="467"/>
    </location>
</feature>
<feature type="transmembrane region" description="Helical" evidence="8">
    <location>
        <begin position="139"/>
        <end position="158"/>
    </location>
</feature>
<dbReference type="UniPathway" id="UPA00219"/>
<keyword evidence="5 8" id="KW-0573">Peptidoglycan synthesis</keyword>
<keyword evidence="2 8" id="KW-1003">Cell membrane</keyword>
<feature type="transmembrane region" description="Helical" evidence="8">
    <location>
        <begin position="60"/>
        <end position="78"/>
    </location>
</feature>
<keyword evidence="7 8" id="KW-0472">Membrane</keyword>
<dbReference type="InterPro" id="IPR051050">
    <property type="entry name" value="Lipid_II_flippase_MurJ/MviN"/>
</dbReference>
<evidence type="ECO:0000256" key="7">
    <source>
        <dbReference type="ARBA" id="ARBA00023136"/>
    </source>
</evidence>
<dbReference type="PANTHER" id="PTHR47019">
    <property type="entry name" value="LIPID II FLIPPASE MURJ"/>
    <property type="match status" value="1"/>
</dbReference>
<feature type="transmembrane region" description="Helical" evidence="8">
    <location>
        <begin position="280"/>
        <end position="299"/>
    </location>
</feature>
<comment type="similarity">
    <text evidence="8 9">Belongs to the MurJ/MviN family.</text>
</comment>
<comment type="caution">
    <text evidence="10">The sequence shown here is derived from an EMBL/GenBank/DDBJ whole genome shotgun (WGS) entry which is preliminary data.</text>
</comment>
<comment type="function">
    <text evidence="8 9">Involved in peptidoglycan biosynthesis. Transports lipid-linked peptidoglycan precursors from the inner to the outer leaflet of the cytoplasmic membrane.</text>
</comment>
<feature type="transmembrane region" description="Helical" evidence="8">
    <location>
        <begin position="353"/>
        <end position="375"/>
    </location>
</feature>
<dbReference type="Proteomes" id="UP000230564">
    <property type="component" value="Unassembled WGS sequence"/>
</dbReference>
<dbReference type="GO" id="GO:0071555">
    <property type="term" value="P:cell wall organization"/>
    <property type="evidence" value="ECO:0007669"/>
    <property type="project" value="UniProtKB-UniRule"/>
</dbReference>
<dbReference type="NCBIfam" id="TIGR01695">
    <property type="entry name" value="murJ_mviN"/>
    <property type="match status" value="1"/>
</dbReference>
<comment type="subcellular location">
    <subcellularLocation>
        <location evidence="1 8">Cell membrane</location>
        <topology evidence="1 8">Multi-pass membrane protein</topology>
    </subcellularLocation>
</comment>
<evidence type="ECO:0000256" key="5">
    <source>
        <dbReference type="ARBA" id="ARBA00022984"/>
    </source>
</evidence>
<evidence type="ECO:0000256" key="9">
    <source>
        <dbReference type="PIRNR" id="PIRNR002869"/>
    </source>
</evidence>
<evidence type="ECO:0000313" key="11">
    <source>
        <dbReference type="Proteomes" id="UP000230564"/>
    </source>
</evidence>
<protein>
    <recommendedName>
        <fullName evidence="8">Probable lipid II flippase MurJ</fullName>
    </recommendedName>
</protein>